<accession>A0A835XP01</accession>
<comment type="caution">
    <text evidence="7">The sequence shown here is derived from an EMBL/GenBank/DDBJ whole genome shotgun (WGS) entry which is preliminary data.</text>
</comment>
<comment type="similarity">
    <text evidence="1">Belongs to the protein kinase superfamily. TKL Ser/Thr protein kinase family.</text>
</comment>
<evidence type="ECO:0000256" key="1">
    <source>
        <dbReference type="ARBA" id="ARBA00005843"/>
    </source>
</evidence>
<dbReference type="InterPro" id="IPR036770">
    <property type="entry name" value="Ankyrin_rpt-contain_sf"/>
</dbReference>
<dbReference type="GO" id="GO:0005524">
    <property type="term" value="F:ATP binding"/>
    <property type="evidence" value="ECO:0007669"/>
    <property type="project" value="UniProtKB-KW"/>
</dbReference>
<proteinExistence type="inferred from homology"/>
<dbReference type="PROSITE" id="PS50011">
    <property type="entry name" value="PROTEIN_KINASE_DOM"/>
    <property type="match status" value="1"/>
</dbReference>
<dbReference type="PROSITE" id="PS00108">
    <property type="entry name" value="PROTEIN_KINASE_ST"/>
    <property type="match status" value="1"/>
</dbReference>
<dbReference type="Gene3D" id="1.25.40.20">
    <property type="entry name" value="Ankyrin repeat-containing domain"/>
    <property type="match status" value="1"/>
</dbReference>
<gene>
    <name evidence="7" type="ORF">HYH03_016829</name>
</gene>
<feature type="compositionally biased region" description="Pro residues" evidence="5">
    <location>
        <begin position="729"/>
        <end position="758"/>
    </location>
</feature>
<dbReference type="InterPro" id="IPR002110">
    <property type="entry name" value="Ankyrin_rpt"/>
</dbReference>
<evidence type="ECO:0000256" key="4">
    <source>
        <dbReference type="PROSITE-ProRule" id="PRU00023"/>
    </source>
</evidence>
<dbReference type="PANTHER" id="PTHR44329">
    <property type="entry name" value="SERINE/THREONINE-PROTEIN KINASE TNNI3K-RELATED"/>
    <property type="match status" value="1"/>
</dbReference>
<name>A0A835XP01_9CHLO</name>
<keyword evidence="3" id="KW-0067">ATP-binding</keyword>
<dbReference type="OrthoDB" id="566830at2759"/>
<dbReference type="SMART" id="SM00220">
    <property type="entry name" value="S_TKc"/>
    <property type="match status" value="1"/>
</dbReference>
<organism evidence="7 8">
    <name type="scientific">Edaphochlamys debaryana</name>
    <dbReference type="NCBI Taxonomy" id="47281"/>
    <lineage>
        <taxon>Eukaryota</taxon>
        <taxon>Viridiplantae</taxon>
        <taxon>Chlorophyta</taxon>
        <taxon>core chlorophytes</taxon>
        <taxon>Chlorophyceae</taxon>
        <taxon>CS clade</taxon>
        <taxon>Chlamydomonadales</taxon>
        <taxon>Chlamydomonadales incertae sedis</taxon>
        <taxon>Edaphochlamys</taxon>
    </lineage>
</organism>
<dbReference type="SMART" id="SM00248">
    <property type="entry name" value="ANK"/>
    <property type="match status" value="5"/>
</dbReference>
<evidence type="ECO:0000313" key="8">
    <source>
        <dbReference type="Proteomes" id="UP000612055"/>
    </source>
</evidence>
<evidence type="ECO:0000259" key="6">
    <source>
        <dbReference type="PROSITE" id="PS50011"/>
    </source>
</evidence>
<keyword evidence="2" id="KW-0547">Nucleotide-binding</keyword>
<dbReference type="InterPro" id="IPR011009">
    <property type="entry name" value="Kinase-like_dom_sf"/>
</dbReference>
<feature type="repeat" description="ANK" evidence="4">
    <location>
        <begin position="162"/>
        <end position="194"/>
    </location>
</feature>
<keyword evidence="8" id="KW-1185">Reference proteome</keyword>
<dbReference type="SUPFAM" id="SSF48403">
    <property type="entry name" value="Ankyrin repeat"/>
    <property type="match status" value="1"/>
</dbReference>
<dbReference type="PROSITE" id="PS50297">
    <property type="entry name" value="ANK_REP_REGION"/>
    <property type="match status" value="2"/>
</dbReference>
<feature type="region of interest" description="Disordered" evidence="5">
    <location>
        <begin position="721"/>
        <end position="762"/>
    </location>
</feature>
<dbReference type="InterPro" id="IPR051681">
    <property type="entry name" value="Ser/Thr_Kinases-Pseudokinases"/>
</dbReference>
<dbReference type="Proteomes" id="UP000612055">
    <property type="component" value="Unassembled WGS sequence"/>
</dbReference>
<dbReference type="Pfam" id="PF12796">
    <property type="entry name" value="Ank_2"/>
    <property type="match status" value="1"/>
</dbReference>
<dbReference type="PANTHER" id="PTHR44329:SF298">
    <property type="entry name" value="MIXED LINEAGE KINASE DOMAIN-LIKE PROTEIN"/>
    <property type="match status" value="1"/>
</dbReference>
<evidence type="ECO:0000256" key="2">
    <source>
        <dbReference type="ARBA" id="ARBA00022741"/>
    </source>
</evidence>
<dbReference type="SUPFAM" id="SSF56112">
    <property type="entry name" value="Protein kinase-like (PK-like)"/>
    <property type="match status" value="1"/>
</dbReference>
<dbReference type="Pfam" id="PF00023">
    <property type="entry name" value="Ank"/>
    <property type="match status" value="1"/>
</dbReference>
<feature type="region of interest" description="Disordered" evidence="5">
    <location>
        <begin position="776"/>
        <end position="804"/>
    </location>
</feature>
<dbReference type="AlphaFoldDB" id="A0A835XP01"/>
<evidence type="ECO:0000256" key="3">
    <source>
        <dbReference type="ARBA" id="ARBA00022840"/>
    </source>
</evidence>
<dbReference type="Gene3D" id="3.30.200.20">
    <property type="entry name" value="Phosphorylase Kinase, domain 1"/>
    <property type="match status" value="1"/>
</dbReference>
<feature type="domain" description="Protein kinase" evidence="6">
    <location>
        <begin position="393"/>
        <end position="686"/>
    </location>
</feature>
<reference evidence="7" key="1">
    <citation type="journal article" date="2020" name="bioRxiv">
        <title>Comparative genomics of Chlamydomonas.</title>
        <authorList>
            <person name="Craig R.J."/>
            <person name="Hasan A.R."/>
            <person name="Ness R.W."/>
            <person name="Keightley P.D."/>
        </authorList>
    </citation>
    <scope>NUCLEOTIDE SEQUENCE</scope>
    <source>
        <strain evidence="7">CCAP 11/70</strain>
    </source>
</reference>
<sequence>MGQGASCASPTCASGVSYAKCSSIWSPVGSINDHDVDGTCPLELRASPGAKDLHKALKEDDAAAVRAELDRLAASTGQAHRDLLRTSDVGFELLCASAWSSRKNDACILREFLRLAGPSRARAVDKDGRSLLHWAVHAKNLAAIKLLLKDPPRLDPSAPDLDGVTPLHYAASTGCQGIACILLKAGADIFAADVHGSTPVHLACANGDERMVSMLLGTKVLSSVAAQGDSGCSSSGPADEPSRLDSSGWAPEHYAACANCPNALKALREVRPQHFDVPAGEQAGPLAGWTPLMCSVLAGATEAMSVLLTELNANMGCAVTGAYGMAKCQDTWRESWPLRSYIPLLRTTPGEVDSAFCFARVNQAFTEALWRSRRCGSGPRKWRFALEWKDLEPCELGPAPKGGFGHVSKYTYRGTPVAVKRLFRADDEALQHEFDMMRAYPPHEHIVQLMGITIDPSGQRCLVMNWYPEDLHQLFKKAEGSRQGEHKLTSATRFRIALELAMGLQFLHSMEEPIVHRDVKPDNIMLTEELHVRITDFGISKVQAAEGGVLSQQGNGSALWMAPELMAGHKPMYTEAVDVYGWGMIFCQLVSCKDHKIYELLDKDLIHLGEGERLWCEQVAHLQMHGPQDQRERMPQCILAKLPRHLSHLPPALHKDVLDLASACLSVKPGTRPAMRQVVERTRSLLERYKELTAKAPPSKRGSFRLPISLSLRPLAAALSHKSSAAAPATPPQGSPPRPMIHPPPPPPQAPPPPPRLSPSPFAMAYDIASAVASIVSTPRGPHGGVTYGAVRPAGGAERPSRLR</sequence>
<dbReference type="Pfam" id="PF00069">
    <property type="entry name" value="Pkinase"/>
    <property type="match status" value="1"/>
</dbReference>
<dbReference type="InterPro" id="IPR008271">
    <property type="entry name" value="Ser/Thr_kinase_AS"/>
</dbReference>
<dbReference type="InterPro" id="IPR000719">
    <property type="entry name" value="Prot_kinase_dom"/>
</dbReference>
<feature type="repeat" description="ANK" evidence="4">
    <location>
        <begin position="195"/>
        <end position="216"/>
    </location>
</feature>
<protein>
    <recommendedName>
        <fullName evidence="6">Protein kinase domain-containing protein</fullName>
    </recommendedName>
</protein>
<keyword evidence="4" id="KW-0040">ANK repeat</keyword>
<evidence type="ECO:0000256" key="5">
    <source>
        <dbReference type="SAM" id="MobiDB-lite"/>
    </source>
</evidence>
<dbReference type="GO" id="GO:0004674">
    <property type="term" value="F:protein serine/threonine kinase activity"/>
    <property type="evidence" value="ECO:0007669"/>
    <property type="project" value="TreeGrafter"/>
</dbReference>
<dbReference type="PROSITE" id="PS50088">
    <property type="entry name" value="ANK_REPEAT"/>
    <property type="match status" value="2"/>
</dbReference>
<evidence type="ECO:0000313" key="7">
    <source>
        <dbReference type="EMBL" id="KAG2484415.1"/>
    </source>
</evidence>
<dbReference type="Gene3D" id="1.10.510.10">
    <property type="entry name" value="Transferase(Phosphotransferase) domain 1"/>
    <property type="match status" value="1"/>
</dbReference>
<dbReference type="EMBL" id="JAEHOE010000151">
    <property type="protein sequence ID" value="KAG2484415.1"/>
    <property type="molecule type" value="Genomic_DNA"/>
</dbReference>